<dbReference type="EMBL" id="BAAAZR010000008">
    <property type="protein sequence ID" value="GAA3812235.1"/>
    <property type="molecule type" value="Genomic_DNA"/>
</dbReference>
<proteinExistence type="predicted"/>
<name>A0ABP7I8K3_9ACTN</name>
<evidence type="ECO:0000313" key="1">
    <source>
        <dbReference type="EMBL" id="GAA3812235.1"/>
    </source>
</evidence>
<organism evidence="1 2">
    <name type="scientific">Sphaerisporangium flaviroseum</name>
    <dbReference type="NCBI Taxonomy" id="509199"/>
    <lineage>
        <taxon>Bacteria</taxon>
        <taxon>Bacillati</taxon>
        <taxon>Actinomycetota</taxon>
        <taxon>Actinomycetes</taxon>
        <taxon>Streptosporangiales</taxon>
        <taxon>Streptosporangiaceae</taxon>
        <taxon>Sphaerisporangium</taxon>
    </lineage>
</organism>
<accession>A0ABP7I8K3</accession>
<keyword evidence="2" id="KW-1185">Reference proteome</keyword>
<comment type="caution">
    <text evidence="1">The sequence shown here is derived from an EMBL/GenBank/DDBJ whole genome shotgun (WGS) entry which is preliminary data.</text>
</comment>
<dbReference type="RefSeq" id="WP_344940806.1">
    <property type="nucleotide sequence ID" value="NZ_BAAAZR010000008.1"/>
</dbReference>
<reference evidence="2" key="1">
    <citation type="journal article" date="2019" name="Int. J. Syst. Evol. Microbiol.">
        <title>The Global Catalogue of Microorganisms (GCM) 10K type strain sequencing project: providing services to taxonomists for standard genome sequencing and annotation.</title>
        <authorList>
            <consortium name="The Broad Institute Genomics Platform"/>
            <consortium name="The Broad Institute Genome Sequencing Center for Infectious Disease"/>
            <person name="Wu L."/>
            <person name="Ma J."/>
        </authorList>
    </citation>
    <scope>NUCLEOTIDE SEQUENCE [LARGE SCALE GENOMIC DNA]</scope>
    <source>
        <strain evidence="2">JCM 16908</strain>
    </source>
</reference>
<dbReference type="Proteomes" id="UP001500888">
    <property type="component" value="Unassembled WGS sequence"/>
</dbReference>
<sequence>MPEHVDIHAPAAFLGLARLDAATNDVTVLWNNGVSRIKRIIETEPWGQDSAGKAFLAAYTKDGGPERMIQDGNMLMKDVNALGVKVRTAVSRTRVTDQAQAEATTWNV</sequence>
<evidence type="ECO:0000313" key="2">
    <source>
        <dbReference type="Proteomes" id="UP001500888"/>
    </source>
</evidence>
<gene>
    <name evidence="1" type="ORF">GCM10022226_36100</name>
</gene>
<protein>
    <submittedName>
        <fullName evidence="1">Uncharacterized protein</fullName>
    </submittedName>
</protein>